<evidence type="ECO:0000256" key="9">
    <source>
        <dbReference type="ARBA" id="ARBA00023125"/>
    </source>
</evidence>
<evidence type="ECO:0000256" key="6">
    <source>
        <dbReference type="ARBA" id="ARBA00022806"/>
    </source>
</evidence>
<evidence type="ECO:0000256" key="11">
    <source>
        <dbReference type="ARBA" id="ARBA00048988"/>
    </source>
</evidence>
<evidence type="ECO:0000313" key="16">
    <source>
        <dbReference type="Proteomes" id="UP000092574"/>
    </source>
</evidence>
<dbReference type="GO" id="GO:0003677">
    <property type="term" value="F:DNA binding"/>
    <property type="evidence" value="ECO:0007669"/>
    <property type="project" value="UniProtKB-UniRule"/>
</dbReference>
<comment type="cofactor">
    <cofactor evidence="12">
        <name>Zn(2+)</name>
        <dbReference type="ChEBI" id="CHEBI:29105"/>
    </cofactor>
    <text evidence="12">Binds 2 zinc ions per subunit.</text>
</comment>
<comment type="catalytic activity">
    <reaction evidence="12">
        <text>Couples ATP hydrolysis with the unwinding of duplex DNA by translocating in the 3'-5' direction.</text>
        <dbReference type="EC" id="5.6.2.4"/>
    </reaction>
</comment>
<dbReference type="OrthoDB" id="9759544at2"/>
<dbReference type="Pfam" id="PF17764">
    <property type="entry name" value="PriA_3primeBD"/>
    <property type="match status" value="1"/>
</dbReference>
<dbReference type="NCBIfam" id="TIGR00595">
    <property type="entry name" value="priA"/>
    <property type="match status" value="1"/>
</dbReference>
<feature type="binding site" evidence="12">
    <location>
        <position position="453"/>
    </location>
    <ligand>
        <name>Zn(2+)</name>
        <dbReference type="ChEBI" id="CHEBI:29105"/>
        <label>1</label>
    </ligand>
</feature>
<dbReference type="GO" id="GO:1990077">
    <property type="term" value="C:primosome complex"/>
    <property type="evidence" value="ECO:0007669"/>
    <property type="project" value="UniProtKB-UniRule"/>
</dbReference>
<dbReference type="InterPro" id="IPR001650">
    <property type="entry name" value="Helicase_C-like"/>
</dbReference>
<dbReference type="EC" id="5.6.2.4" evidence="12"/>
<dbReference type="InterPro" id="IPR014001">
    <property type="entry name" value="Helicase_ATP-bd"/>
</dbReference>
<keyword evidence="16" id="KW-1185">Reference proteome</keyword>
<dbReference type="CDD" id="cd18804">
    <property type="entry name" value="SF2_C_priA"/>
    <property type="match status" value="1"/>
</dbReference>
<dbReference type="PANTHER" id="PTHR30580">
    <property type="entry name" value="PRIMOSOMAL PROTEIN N"/>
    <property type="match status" value="1"/>
</dbReference>
<dbReference type="InterPro" id="IPR005259">
    <property type="entry name" value="PriA"/>
</dbReference>
<organism evidence="15 16">
    <name type="scientific">Blautia pseudococcoides</name>
    <dbReference type="NCBI Taxonomy" id="1796616"/>
    <lineage>
        <taxon>Bacteria</taxon>
        <taxon>Bacillati</taxon>
        <taxon>Bacillota</taxon>
        <taxon>Clostridia</taxon>
        <taxon>Lachnospirales</taxon>
        <taxon>Lachnospiraceae</taxon>
        <taxon>Blautia</taxon>
    </lineage>
</organism>
<dbReference type="GO" id="GO:0005524">
    <property type="term" value="F:ATP binding"/>
    <property type="evidence" value="ECO:0007669"/>
    <property type="project" value="UniProtKB-UniRule"/>
</dbReference>
<dbReference type="GO" id="GO:0006302">
    <property type="term" value="P:double-strand break repair"/>
    <property type="evidence" value="ECO:0007669"/>
    <property type="project" value="InterPro"/>
</dbReference>
<evidence type="ECO:0000256" key="8">
    <source>
        <dbReference type="ARBA" id="ARBA00022840"/>
    </source>
</evidence>
<keyword evidence="4 12" id="KW-0547">Nucleotide-binding</keyword>
<dbReference type="InterPro" id="IPR042115">
    <property type="entry name" value="PriA_3primeBD_sf"/>
</dbReference>
<evidence type="ECO:0000259" key="13">
    <source>
        <dbReference type="PROSITE" id="PS51192"/>
    </source>
</evidence>
<evidence type="ECO:0000259" key="14">
    <source>
        <dbReference type="PROSITE" id="PS51194"/>
    </source>
</evidence>
<proteinExistence type="inferred from homology"/>
<feature type="binding site" evidence="12">
    <location>
        <position position="476"/>
    </location>
    <ligand>
        <name>Zn(2+)</name>
        <dbReference type="ChEBI" id="CHEBI:29105"/>
        <label>2</label>
    </ligand>
</feature>
<dbReference type="Pfam" id="PF00271">
    <property type="entry name" value="Helicase_C"/>
    <property type="match status" value="1"/>
</dbReference>
<evidence type="ECO:0000256" key="7">
    <source>
        <dbReference type="ARBA" id="ARBA00022833"/>
    </source>
</evidence>
<dbReference type="Pfam" id="PF00270">
    <property type="entry name" value="DEAD"/>
    <property type="match status" value="1"/>
</dbReference>
<keyword evidence="2 12" id="KW-0235">DNA replication</keyword>
<keyword evidence="7 12" id="KW-0862">Zinc</keyword>
<protein>
    <recommendedName>
        <fullName evidence="12">Replication restart protein PriA</fullName>
    </recommendedName>
    <alternativeName>
        <fullName evidence="12">ATP-dependent DNA helicase PriA</fullName>
        <ecNumber evidence="12">5.6.2.4</ecNumber>
    </alternativeName>
    <alternativeName>
        <fullName evidence="12">DNA 3'-5' helicase PriA</fullName>
    </alternativeName>
</protein>
<dbReference type="InterPro" id="IPR011545">
    <property type="entry name" value="DEAD/DEAH_box_helicase_dom"/>
</dbReference>
<reference evidence="15" key="1">
    <citation type="submission" date="2017-04" db="EMBL/GenBank/DDBJ databases">
        <title>Complete Genome Sequences of Twelve Strains of a Stable Defined Moderately Diverse Mouse Microbiota 2 (sDMDMm2).</title>
        <authorList>
            <person name="Uchimura Y."/>
            <person name="Wyss M."/>
            <person name="Brugiroux S."/>
            <person name="Limenitakis J.P."/>
            <person name="Stecher B."/>
            <person name="McCoy K.D."/>
            <person name="Macpherson A.J."/>
        </authorList>
    </citation>
    <scope>NUCLEOTIDE SEQUENCE</scope>
    <source>
        <strain evidence="15">YL58</strain>
    </source>
</reference>
<evidence type="ECO:0000256" key="5">
    <source>
        <dbReference type="ARBA" id="ARBA00022801"/>
    </source>
</evidence>
<keyword evidence="9 12" id="KW-0238">DNA-binding</keyword>
<evidence type="ECO:0000256" key="2">
    <source>
        <dbReference type="ARBA" id="ARBA00022705"/>
    </source>
</evidence>
<dbReference type="GO" id="GO:0016887">
    <property type="term" value="F:ATP hydrolysis activity"/>
    <property type="evidence" value="ECO:0007669"/>
    <property type="project" value="RHEA"/>
</dbReference>
<accession>A0A1C7I736</accession>
<dbReference type="SMART" id="SM00490">
    <property type="entry name" value="HELICc"/>
    <property type="match status" value="1"/>
</dbReference>
<dbReference type="AlphaFoldDB" id="A0A1C7I736"/>
<keyword evidence="6 12" id="KW-0347">Helicase</keyword>
<evidence type="ECO:0000256" key="4">
    <source>
        <dbReference type="ARBA" id="ARBA00022741"/>
    </source>
</evidence>
<dbReference type="GO" id="GO:0006310">
    <property type="term" value="P:DNA recombination"/>
    <property type="evidence" value="ECO:0007669"/>
    <property type="project" value="InterPro"/>
</dbReference>
<dbReference type="KEGG" id="byl:A4V09_02590"/>
<dbReference type="PROSITE" id="PS51192">
    <property type="entry name" value="HELICASE_ATP_BIND_1"/>
    <property type="match status" value="1"/>
</dbReference>
<comment type="function">
    <text evidence="12">Initiates the restart of stalled replication forks, which reloads the replicative helicase on sites other than the origin of replication. Recognizes and binds to abandoned replication forks and remodels them to uncover a helicase loading site. Promotes assembly of the primosome at these replication forks.</text>
</comment>
<keyword evidence="10 12" id="KW-0413">Isomerase</keyword>
<dbReference type="Pfam" id="PF18319">
    <property type="entry name" value="Zn_ribbon_PriA"/>
    <property type="match status" value="1"/>
</dbReference>
<dbReference type="Proteomes" id="UP000092574">
    <property type="component" value="Chromosome"/>
</dbReference>
<keyword evidence="3 12" id="KW-0479">Metal-binding</keyword>
<comment type="similarity">
    <text evidence="12">Belongs to the helicase family. PriA subfamily.</text>
</comment>
<evidence type="ECO:0000256" key="12">
    <source>
        <dbReference type="HAMAP-Rule" id="MF_00983"/>
    </source>
</evidence>
<feature type="domain" description="Helicase ATP-binding" evidence="13">
    <location>
        <begin position="222"/>
        <end position="388"/>
    </location>
</feature>
<dbReference type="SUPFAM" id="SSF52540">
    <property type="entry name" value="P-loop containing nucleoside triphosphate hydrolases"/>
    <property type="match status" value="2"/>
</dbReference>
<dbReference type="RefSeq" id="WP_065540970.1">
    <property type="nucleotide sequence ID" value="NZ_CP015405.2"/>
</dbReference>
<feature type="binding site" evidence="12">
    <location>
        <position position="459"/>
    </location>
    <ligand>
        <name>Zn(2+)</name>
        <dbReference type="ChEBI" id="CHEBI:29105"/>
        <label>2</label>
    </ligand>
</feature>
<feature type="binding site" evidence="12">
    <location>
        <position position="450"/>
    </location>
    <ligand>
        <name>Zn(2+)</name>
        <dbReference type="ChEBI" id="CHEBI:29105"/>
        <label>1</label>
    </ligand>
</feature>
<dbReference type="GO" id="GO:0006270">
    <property type="term" value="P:DNA replication initiation"/>
    <property type="evidence" value="ECO:0007669"/>
    <property type="project" value="TreeGrafter"/>
</dbReference>
<dbReference type="GO" id="GO:0043138">
    <property type="term" value="F:3'-5' DNA helicase activity"/>
    <property type="evidence" value="ECO:0007669"/>
    <property type="project" value="UniProtKB-EC"/>
</dbReference>
<dbReference type="CDD" id="cd17929">
    <property type="entry name" value="DEXHc_priA"/>
    <property type="match status" value="1"/>
</dbReference>
<dbReference type="STRING" id="1796616.A4V09_02590"/>
<evidence type="ECO:0000256" key="3">
    <source>
        <dbReference type="ARBA" id="ARBA00022723"/>
    </source>
</evidence>
<dbReference type="Gene3D" id="3.40.1440.60">
    <property type="entry name" value="PriA, 3(prime) DNA-binding domain"/>
    <property type="match status" value="1"/>
</dbReference>
<dbReference type="InterPro" id="IPR027417">
    <property type="entry name" value="P-loop_NTPase"/>
</dbReference>
<feature type="domain" description="Helicase C-terminal" evidence="14">
    <location>
        <begin position="485"/>
        <end position="643"/>
    </location>
</feature>
<dbReference type="InterPro" id="IPR040498">
    <property type="entry name" value="PriA_CRR"/>
</dbReference>
<evidence type="ECO:0000256" key="10">
    <source>
        <dbReference type="ARBA" id="ARBA00023235"/>
    </source>
</evidence>
<dbReference type="GO" id="GO:0008270">
    <property type="term" value="F:zinc ion binding"/>
    <property type="evidence" value="ECO:0007669"/>
    <property type="project" value="UniProtKB-UniRule"/>
</dbReference>
<dbReference type="PANTHER" id="PTHR30580:SF0">
    <property type="entry name" value="PRIMOSOMAL PROTEIN N"/>
    <property type="match status" value="1"/>
</dbReference>
<dbReference type="HAMAP" id="MF_00983">
    <property type="entry name" value="PriA"/>
    <property type="match status" value="1"/>
</dbReference>
<evidence type="ECO:0000256" key="1">
    <source>
        <dbReference type="ARBA" id="ARBA00022515"/>
    </source>
</evidence>
<keyword evidence="5 12" id="KW-0378">Hydrolase</keyword>
<dbReference type="Gene3D" id="3.40.50.300">
    <property type="entry name" value="P-loop containing nucleotide triphosphate hydrolases"/>
    <property type="match status" value="2"/>
</dbReference>
<dbReference type="SMART" id="SM00487">
    <property type="entry name" value="DEXDc"/>
    <property type="match status" value="1"/>
</dbReference>
<keyword evidence="1 12" id="KW-0639">Primosome</keyword>
<name>A0A1C7I736_9FIRM</name>
<dbReference type="PROSITE" id="PS51194">
    <property type="entry name" value="HELICASE_CTER"/>
    <property type="match status" value="1"/>
</dbReference>
<comment type="catalytic activity">
    <reaction evidence="11 12">
        <text>ATP + H2O = ADP + phosphate + H(+)</text>
        <dbReference type="Rhea" id="RHEA:13065"/>
        <dbReference type="ChEBI" id="CHEBI:15377"/>
        <dbReference type="ChEBI" id="CHEBI:15378"/>
        <dbReference type="ChEBI" id="CHEBI:30616"/>
        <dbReference type="ChEBI" id="CHEBI:43474"/>
        <dbReference type="ChEBI" id="CHEBI:456216"/>
        <dbReference type="EC" id="5.6.2.4"/>
    </reaction>
</comment>
<feature type="binding site" evidence="12">
    <location>
        <position position="489"/>
    </location>
    <ligand>
        <name>Zn(2+)</name>
        <dbReference type="ChEBI" id="CHEBI:29105"/>
        <label>1</label>
    </ligand>
</feature>
<feature type="binding site" evidence="12">
    <location>
        <position position="462"/>
    </location>
    <ligand>
        <name>Zn(2+)</name>
        <dbReference type="ChEBI" id="CHEBI:29105"/>
        <label>2</label>
    </ligand>
</feature>
<feature type="binding site" evidence="12">
    <location>
        <position position="492"/>
    </location>
    <ligand>
        <name>Zn(2+)</name>
        <dbReference type="ChEBI" id="CHEBI:29105"/>
        <label>1</label>
    </ligand>
</feature>
<sequence length="741" mass="84410">MSRLYADIIVDISQEKLDRTFQYEIPEHLQDHIQIGTKVRVPFGNGSREITGYVIDITRQPKVEAARMKQILGPESQGIPIESRLISLAAWIAKNYGSTMNQALKTVLPVKEKKKKQEKKFLVLKASKENAQQFLEACEQRHFKAKARLMRGILEQSPMPYEQAVNVWKAAPSVIHGLEEKGMILVESERVWRNPVHTGQRESIKKELNACQQEAVKKILEEWNKEKPRPTLLYGVTGSGKTEVYMELIETVLAKGRQVIVLIPEIALTYQTVERFSQRFGQGVSFMHSRLSAGERFDQFELARKGEISIVVGPRSALFTPFPNLGLIVIDEEHESSYKSEKTPCYHAREVAVRRGQVENARIVMGSATPSLESYEKGKNGSYQLLTLERRYENRALPKVYTVDLKEELKAGNRSIFSTLLQEKIKDRLEKREQVILFLNRRGYTGFVSCRSCGHVMKCPHCDVSLTSHRNGKLICHYCGYTIPDVQKCPSCCSPFIGGFKAGTQQIEEMVYRLFPQARVLRMDADTTRKKDDHEKILAAFARKEADVLVGTQMIIKGHDFPDVTLVGVLAADLSLNGEDFRAGERTFQILTQAVGRAGRGKKPGEAVIQTYQPEHYSIRASAEQDYPGFYREEIAYRMLMGYPPTRAMAAVRGACADENLLYQGLSYCKKYIEKIYPGEDLILIGPAPESVAKVQDMYKMVIYMRHQNRRTLVQIKDCLERYIAVNKGFDKMFIQFDFNI</sequence>
<keyword evidence="8 12" id="KW-0067">ATP-binding</keyword>
<dbReference type="InterPro" id="IPR041222">
    <property type="entry name" value="PriA_3primeBD"/>
</dbReference>
<dbReference type="EMBL" id="CP015405">
    <property type="protein sequence ID" value="ANU74744.1"/>
    <property type="molecule type" value="Genomic_DNA"/>
</dbReference>
<gene>
    <name evidence="12" type="primary">priA</name>
    <name evidence="15" type="ORF">A4V09_02590</name>
</gene>
<evidence type="ECO:0000313" key="15">
    <source>
        <dbReference type="EMBL" id="ANU74744.1"/>
    </source>
</evidence>
<dbReference type="GO" id="GO:0006269">
    <property type="term" value="P:DNA replication, synthesis of primer"/>
    <property type="evidence" value="ECO:0007669"/>
    <property type="project" value="UniProtKB-KW"/>
</dbReference>
<dbReference type="FunFam" id="3.40.50.300:FF:000489">
    <property type="entry name" value="Primosome assembly protein PriA"/>
    <property type="match status" value="1"/>
</dbReference>
<feature type="binding site" evidence="12">
    <location>
        <position position="479"/>
    </location>
    <ligand>
        <name>Zn(2+)</name>
        <dbReference type="ChEBI" id="CHEBI:29105"/>
        <label>2</label>
    </ligand>
</feature>
<comment type="subunit">
    <text evidence="12">Component of the replication restart primosome.</text>
</comment>